<accession>A0A9P8WGH7</accession>
<dbReference type="AlphaFoldDB" id="A0A9P8WGH7"/>
<evidence type="ECO:0000313" key="4">
    <source>
        <dbReference type="Proteomes" id="UP000777438"/>
    </source>
</evidence>
<dbReference type="EMBL" id="JAGPYM010000003">
    <property type="protein sequence ID" value="KAH6897056.1"/>
    <property type="molecule type" value="Genomic_DNA"/>
</dbReference>
<comment type="caution">
    <text evidence="3">The sequence shown here is derived from an EMBL/GenBank/DDBJ whole genome shotgun (WGS) entry which is preliminary data.</text>
</comment>
<evidence type="ECO:0000313" key="3">
    <source>
        <dbReference type="EMBL" id="KAH6897056.1"/>
    </source>
</evidence>
<proteinExistence type="predicted"/>
<feature type="transmembrane region" description="Helical" evidence="2">
    <location>
        <begin position="38"/>
        <end position="56"/>
    </location>
</feature>
<evidence type="ECO:0000256" key="2">
    <source>
        <dbReference type="SAM" id="Phobius"/>
    </source>
</evidence>
<sequence>MFRTAESPEQKRREGGGTGWRARGRPRNHDSQQRHPSFVHLYICSLGLFLSSLKLPNFFLRKSTHHPLPYSLPLSLTPALVITVMFPSSSGMCP</sequence>
<keyword evidence="2" id="KW-1133">Transmembrane helix</keyword>
<dbReference type="Proteomes" id="UP000777438">
    <property type="component" value="Unassembled WGS sequence"/>
</dbReference>
<name>A0A9P8WGH7_9HYPO</name>
<protein>
    <submittedName>
        <fullName evidence="3">Uncharacterized protein</fullName>
    </submittedName>
</protein>
<evidence type="ECO:0000256" key="1">
    <source>
        <dbReference type="SAM" id="MobiDB-lite"/>
    </source>
</evidence>
<gene>
    <name evidence="3" type="ORF">B0T10DRAFT_172445</name>
</gene>
<reference evidence="3 4" key="1">
    <citation type="journal article" date="2021" name="Nat. Commun.">
        <title>Genetic determinants of endophytism in the Arabidopsis root mycobiome.</title>
        <authorList>
            <person name="Mesny F."/>
            <person name="Miyauchi S."/>
            <person name="Thiergart T."/>
            <person name="Pickel B."/>
            <person name="Atanasova L."/>
            <person name="Karlsson M."/>
            <person name="Huettel B."/>
            <person name="Barry K.W."/>
            <person name="Haridas S."/>
            <person name="Chen C."/>
            <person name="Bauer D."/>
            <person name="Andreopoulos W."/>
            <person name="Pangilinan J."/>
            <person name="LaButti K."/>
            <person name="Riley R."/>
            <person name="Lipzen A."/>
            <person name="Clum A."/>
            <person name="Drula E."/>
            <person name="Henrissat B."/>
            <person name="Kohler A."/>
            <person name="Grigoriev I.V."/>
            <person name="Martin F.M."/>
            <person name="Hacquard S."/>
        </authorList>
    </citation>
    <scope>NUCLEOTIDE SEQUENCE [LARGE SCALE GENOMIC DNA]</scope>
    <source>
        <strain evidence="3 4">MPI-CAGE-CH-0241</strain>
    </source>
</reference>
<feature type="region of interest" description="Disordered" evidence="1">
    <location>
        <begin position="1"/>
        <end position="33"/>
    </location>
</feature>
<keyword evidence="2" id="KW-0812">Transmembrane</keyword>
<keyword evidence="4" id="KW-1185">Reference proteome</keyword>
<organism evidence="3 4">
    <name type="scientific">Thelonectria olida</name>
    <dbReference type="NCBI Taxonomy" id="1576542"/>
    <lineage>
        <taxon>Eukaryota</taxon>
        <taxon>Fungi</taxon>
        <taxon>Dikarya</taxon>
        <taxon>Ascomycota</taxon>
        <taxon>Pezizomycotina</taxon>
        <taxon>Sordariomycetes</taxon>
        <taxon>Hypocreomycetidae</taxon>
        <taxon>Hypocreales</taxon>
        <taxon>Nectriaceae</taxon>
        <taxon>Thelonectria</taxon>
    </lineage>
</organism>
<feature type="transmembrane region" description="Helical" evidence="2">
    <location>
        <begin position="68"/>
        <end position="86"/>
    </location>
</feature>
<feature type="compositionally biased region" description="Basic and acidic residues" evidence="1">
    <location>
        <begin position="1"/>
        <end position="15"/>
    </location>
</feature>
<keyword evidence="2" id="KW-0472">Membrane</keyword>